<keyword evidence="6 9" id="KW-0812">Transmembrane</keyword>
<dbReference type="CDD" id="cd17320">
    <property type="entry name" value="MFS_MdfA_MDR_like"/>
    <property type="match status" value="1"/>
</dbReference>
<feature type="transmembrane region" description="Helical" evidence="9">
    <location>
        <begin position="262"/>
        <end position="281"/>
    </location>
</feature>
<feature type="transmembrane region" description="Helical" evidence="9">
    <location>
        <begin position="21"/>
        <end position="42"/>
    </location>
</feature>
<dbReference type="InterPro" id="IPR020846">
    <property type="entry name" value="MFS_dom"/>
</dbReference>
<dbReference type="InterPro" id="IPR005829">
    <property type="entry name" value="Sugar_transporter_CS"/>
</dbReference>
<dbReference type="PANTHER" id="PTHR23502">
    <property type="entry name" value="MAJOR FACILITATOR SUPERFAMILY"/>
    <property type="match status" value="1"/>
</dbReference>
<feature type="transmembrane region" description="Helical" evidence="9">
    <location>
        <begin position="319"/>
        <end position="344"/>
    </location>
</feature>
<evidence type="ECO:0000256" key="6">
    <source>
        <dbReference type="ARBA" id="ARBA00022692"/>
    </source>
</evidence>
<feature type="transmembrane region" description="Helical" evidence="9">
    <location>
        <begin position="114"/>
        <end position="135"/>
    </location>
</feature>
<keyword evidence="5 9" id="KW-1003">Cell membrane</keyword>
<keyword evidence="4 9" id="KW-0813">Transport</keyword>
<dbReference type="STRING" id="189425.PGRAT_30815"/>
<gene>
    <name evidence="11" type="ORF">PGRAT_30815</name>
</gene>
<feature type="transmembrane region" description="Helical" evidence="9">
    <location>
        <begin position="381"/>
        <end position="403"/>
    </location>
</feature>
<dbReference type="InterPro" id="IPR036259">
    <property type="entry name" value="MFS_trans_sf"/>
</dbReference>
<dbReference type="PRINTS" id="PR01035">
    <property type="entry name" value="TCRTETA"/>
</dbReference>
<protein>
    <recommendedName>
        <fullName evidence="9">Bcr/CflA family efflux transporter</fullName>
    </recommendedName>
</protein>
<evidence type="ECO:0000256" key="3">
    <source>
        <dbReference type="ARBA" id="ARBA00007520"/>
    </source>
</evidence>
<evidence type="ECO:0000256" key="4">
    <source>
        <dbReference type="ARBA" id="ARBA00022448"/>
    </source>
</evidence>
<evidence type="ECO:0000256" key="8">
    <source>
        <dbReference type="ARBA" id="ARBA00023136"/>
    </source>
</evidence>
<dbReference type="RefSeq" id="WP_036705639.1">
    <property type="nucleotide sequence ID" value="NZ_CP009287.1"/>
</dbReference>
<feature type="transmembrane region" description="Helical" evidence="9">
    <location>
        <begin position="356"/>
        <end position="375"/>
    </location>
</feature>
<dbReference type="AlphaFoldDB" id="A0A089NQY5"/>
<comment type="similarity">
    <text evidence="3">Belongs to the major facilitator superfamily. TCR/Tet family.</text>
</comment>
<dbReference type="PROSITE" id="PS50850">
    <property type="entry name" value="MFS"/>
    <property type="match status" value="1"/>
</dbReference>
<comment type="subcellular location">
    <subcellularLocation>
        <location evidence="1 9">Cell membrane</location>
        <topology evidence="1 9">Multi-pass membrane protein</topology>
    </subcellularLocation>
</comment>
<dbReference type="InterPro" id="IPR004812">
    <property type="entry name" value="Efflux_drug-R_Bcr/CmlA"/>
</dbReference>
<dbReference type="GO" id="GO:0005886">
    <property type="term" value="C:plasma membrane"/>
    <property type="evidence" value="ECO:0007669"/>
    <property type="project" value="UniProtKB-SubCell"/>
</dbReference>
<reference evidence="11 12" key="1">
    <citation type="submission" date="2014-08" db="EMBL/GenBank/DDBJ databases">
        <title>Comparative genomics of the Paenibacillus odorifer group.</title>
        <authorList>
            <person name="den Bakker H.C."/>
            <person name="Tsai Y.-C."/>
            <person name="Martin N."/>
            <person name="Korlach J."/>
            <person name="Wiedmann M."/>
        </authorList>
    </citation>
    <scope>NUCLEOTIDE SEQUENCE [LARGE SCALE GENOMIC DNA]</scope>
    <source>
        <strain evidence="11 12">DSM 15220</strain>
    </source>
</reference>
<dbReference type="eggNOG" id="COG2814">
    <property type="taxonomic scope" value="Bacteria"/>
</dbReference>
<dbReference type="HOGENOM" id="CLU_001265_47_0_9"/>
<dbReference type="KEGG" id="pgm:PGRAT_30815"/>
<feature type="domain" description="Major facilitator superfamily (MFS) profile" evidence="10">
    <location>
        <begin position="23"/>
        <end position="407"/>
    </location>
</feature>
<keyword evidence="7 9" id="KW-1133">Transmembrane helix</keyword>
<keyword evidence="12" id="KW-1185">Reference proteome</keyword>
<dbReference type="GO" id="GO:0042910">
    <property type="term" value="F:xenobiotic transmembrane transporter activity"/>
    <property type="evidence" value="ECO:0007669"/>
    <property type="project" value="InterPro"/>
</dbReference>
<dbReference type="GO" id="GO:1990961">
    <property type="term" value="P:xenobiotic detoxification by transmembrane export across the plasma membrane"/>
    <property type="evidence" value="ECO:0007669"/>
    <property type="project" value="InterPro"/>
</dbReference>
<dbReference type="PANTHER" id="PTHR23502:SF132">
    <property type="entry name" value="POLYAMINE TRANSPORTER 2-RELATED"/>
    <property type="match status" value="1"/>
</dbReference>
<evidence type="ECO:0000256" key="7">
    <source>
        <dbReference type="ARBA" id="ARBA00022989"/>
    </source>
</evidence>
<feature type="transmembrane region" description="Helical" evidence="9">
    <location>
        <begin position="218"/>
        <end position="242"/>
    </location>
</feature>
<dbReference type="Pfam" id="PF07690">
    <property type="entry name" value="MFS_1"/>
    <property type="match status" value="1"/>
</dbReference>
<name>A0A089NQY5_9BACL</name>
<feature type="transmembrane region" description="Helical" evidence="9">
    <location>
        <begin position="89"/>
        <end position="108"/>
    </location>
</feature>
<evidence type="ECO:0000256" key="9">
    <source>
        <dbReference type="RuleBase" id="RU365088"/>
    </source>
</evidence>
<keyword evidence="8 9" id="KW-0472">Membrane</keyword>
<feature type="transmembrane region" description="Helical" evidence="9">
    <location>
        <begin position="147"/>
        <end position="165"/>
    </location>
</feature>
<dbReference type="NCBIfam" id="TIGR00710">
    <property type="entry name" value="efflux_Bcr_CflA"/>
    <property type="match status" value="1"/>
</dbReference>
<dbReference type="InterPro" id="IPR011701">
    <property type="entry name" value="MFS"/>
</dbReference>
<comment type="similarity">
    <text evidence="2 9">Belongs to the major facilitator superfamily. Bcr/CmlA family.</text>
</comment>
<dbReference type="EMBL" id="CP009287">
    <property type="protein sequence ID" value="AIQ71489.1"/>
    <property type="molecule type" value="Genomic_DNA"/>
</dbReference>
<evidence type="ECO:0000313" key="11">
    <source>
        <dbReference type="EMBL" id="AIQ71489.1"/>
    </source>
</evidence>
<evidence type="ECO:0000259" key="10">
    <source>
        <dbReference type="PROSITE" id="PS50850"/>
    </source>
</evidence>
<evidence type="ECO:0000256" key="1">
    <source>
        <dbReference type="ARBA" id="ARBA00004651"/>
    </source>
</evidence>
<dbReference type="FunFam" id="1.20.1720.10:FF:000005">
    <property type="entry name" value="Bcr/CflA family efflux transporter"/>
    <property type="match status" value="1"/>
</dbReference>
<accession>A0A089NQY5</accession>
<dbReference type="InterPro" id="IPR001958">
    <property type="entry name" value="Tet-R_TetA/multi-R_MdtG-like"/>
</dbReference>
<evidence type="ECO:0000256" key="2">
    <source>
        <dbReference type="ARBA" id="ARBA00006236"/>
    </source>
</evidence>
<feature type="transmembrane region" description="Helical" evidence="9">
    <location>
        <begin position="177"/>
        <end position="197"/>
    </location>
</feature>
<evidence type="ECO:0000313" key="12">
    <source>
        <dbReference type="Proteomes" id="UP000029500"/>
    </source>
</evidence>
<feature type="transmembrane region" description="Helical" evidence="9">
    <location>
        <begin position="54"/>
        <end position="77"/>
    </location>
</feature>
<dbReference type="Gene3D" id="1.20.1720.10">
    <property type="entry name" value="Multidrug resistance protein D"/>
    <property type="match status" value="1"/>
</dbReference>
<dbReference type="PROSITE" id="PS00216">
    <property type="entry name" value="SUGAR_TRANSPORT_1"/>
    <property type="match status" value="1"/>
</dbReference>
<proteinExistence type="inferred from homology"/>
<dbReference type="SUPFAM" id="SSF103473">
    <property type="entry name" value="MFS general substrate transporter"/>
    <property type="match status" value="1"/>
</dbReference>
<organism evidence="11 12">
    <name type="scientific">Paenibacillus graminis</name>
    <dbReference type="NCBI Taxonomy" id="189425"/>
    <lineage>
        <taxon>Bacteria</taxon>
        <taxon>Bacillati</taxon>
        <taxon>Bacillota</taxon>
        <taxon>Bacilli</taxon>
        <taxon>Bacillales</taxon>
        <taxon>Paenibacillaceae</taxon>
        <taxon>Paenibacillus</taxon>
    </lineage>
</organism>
<sequence length="411" mass="42426">MITKIDNKMLGAEGPSRKQRLQIAVILGAISAIGPLSIDMYLPALPALGADFGAGAALVQLSLTFFLLGLASGQLAAGPLSDVYGRRTPLLIGMLVYAVSSLLCAFTPSIGLLIMLRFIQGLAGSVGVVISRAAVRDLYSGSELTKFFSLLMIVNGLGPILAPIIGGQLLRVTTWQGVFVVLFAAGLIFFVTILLRLPETLPKERRMRSGIRGTLRTFALLLGNGKFMGYALSQGFVSAAMFAYISGSSFVLQNIFGVSPQMYSVIFAVNGLGIILSGQIAGRLSGRVGEQKFLVSGLLLCTLGGVLLLLTVLAGGGLLPILICLFAVVSSVGVVGTTSFSLAMQDQGDSAGSASALLGLLPLLLGSCVAPLVGLGGSETALPMAMVIAGAGVCSILSFLLLCRQSGPIKP</sequence>
<feature type="transmembrane region" description="Helical" evidence="9">
    <location>
        <begin position="293"/>
        <end position="313"/>
    </location>
</feature>
<evidence type="ECO:0000256" key="5">
    <source>
        <dbReference type="ARBA" id="ARBA00022475"/>
    </source>
</evidence>
<dbReference type="Proteomes" id="UP000029500">
    <property type="component" value="Chromosome"/>
</dbReference>